<evidence type="ECO:0000256" key="6">
    <source>
        <dbReference type="ARBA" id="ARBA00023014"/>
    </source>
</evidence>
<protein>
    <submittedName>
        <fullName evidence="12">NADH-quinone oxidoreductase subunit NuoE</fullName>
        <ecNumber evidence="12">1.6.5.11</ecNumber>
    </submittedName>
</protein>
<dbReference type="GO" id="GO:0008324">
    <property type="term" value="F:monoatomic cation transmembrane transporter activity"/>
    <property type="evidence" value="ECO:0007669"/>
    <property type="project" value="UniProtKB-ARBA"/>
</dbReference>
<keyword evidence="4" id="KW-1278">Translocase</keyword>
<evidence type="ECO:0000313" key="13">
    <source>
        <dbReference type="Proteomes" id="UP000761264"/>
    </source>
</evidence>
<dbReference type="GO" id="GO:1902494">
    <property type="term" value="C:catalytic complex"/>
    <property type="evidence" value="ECO:0007669"/>
    <property type="project" value="UniProtKB-ARBA"/>
</dbReference>
<dbReference type="EMBL" id="JAAQPH010000001">
    <property type="protein sequence ID" value="NIA67272.1"/>
    <property type="molecule type" value="Genomic_DNA"/>
</dbReference>
<evidence type="ECO:0000256" key="1">
    <source>
        <dbReference type="ARBA" id="ARBA00010643"/>
    </source>
</evidence>
<dbReference type="GO" id="GO:0098662">
    <property type="term" value="P:inorganic cation transmembrane transport"/>
    <property type="evidence" value="ECO:0007669"/>
    <property type="project" value="UniProtKB-ARBA"/>
</dbReference>
<keyword evidence="13" id="KW-1185">Reference proteome</keyword>
<organism evidence="12 13">
    <name type="scientific">Pelagibius litoralis</name>
    <dbReference type="NCBI Taxonomy" id="374515"/>
    <lineage>
        <taxon>Bacteria</taxon>
        <taxon>Pseudomonadati</taxon>
        <taxon>Pseudomonadota</taxon>
        <taxon>Alphaproteobacteria</taxon>
        <taxon>Rhodospirillales</taxon>
        <taxon>Rhodovibrionaceae</taxon>
        <taxon>Pelagibius</taxon>
    </lineage>
</organism>
<dbReference type="FunFam" id="3.40.30.10:FF:000022">
    <property type="entry name" value="NADH dehydrogenase flavoprotein 2, mitochondrial"/>
    <property type="match status" value="1"/>
</dbReference>
<dbReference type="InterPro" id="IPR036249">
    <property type="entry name" value="Thioredoxin-like_sf"/>
</dbReference>
<dbReference type="GO" id="GO:0098796">
    <property type="term" value="C:membrane protein complex"/>
    <property type="evidence" value="ECO:0007669"/>
    <property type="project" value="UniProtKB-ARBA"/>
</dbReference>
<dbReference type="Gene3D" id="1.10.10.1590">
    <property type="entry name" value="NADH-quinone oxidoreductase subunit E"/>
    <property type="match status" value="1"/>
</dbReference>
<keyword evidence="6 10" id="KW-0411">Iron-sulfur</keyword>
<feature type="binding site" evidence="10">
    <location>
        <position position="142"/>
    </location>
    <ligand>
        <name>[2Fe-2S] cluster</name>
        <dbReference type="ChEBI" id="CHEBI:190135"/>
    </ligand>
</feature>
<dbReference type="AlphaFoldDB" id="A0A967C652"/>
<dbReference type="EC" id="1.6.5.11" evidence="12"/>
<evidence type="ECO:0000256" key="9">
    <source>
        <dbReference type="ARBA" id="ARBA00047712"/>
    </source>
</evidence>
<accession>A0A967C652</accession>
<evidence type="ECO:0000256" key="11">
    <source>
        <dbReference type="SAM" id="MobiDB-lite"/>
    </source>
</evidence>
<dbReference type="InterPro" id="IPR002023">
    <property type="entry name" value="NuoE-like"/>
</dbReference>
<dbReference type="InterPro" id="IPR041921">
    <property type="entry name" value="NuoE_N"/>
</dbReference>
<evidence type="ECO:0000256" key="3">
    <source>
        <dbReference type="ARBA" id="ARBA00022723"/>
    </source>
</evidence>
<dbReference type="GO" id="GO:0003954">
    <property type="term" value="F:NADH dehydrogenase activity"/>
    <property type="evidence" value="ECO:0007669"/>
    <property type="project" value="TreeGrafter"/>
</dbReference>
<sequence>MKTTSFPKGQSGDFAFTEENLQRAQTLTARYPEGRQSSAMIALLDLAQRQNGGWLSVPAIEYVANYLDVAPIRAHEVASFYSMFNTKPVGKYFIQVCRTTPCWLRGSDGITEACKKKLGVGLREVSDDGLFSVIEVECLGACANAPMVQINDDYYEDLTPERIAEMIDELRAGAEVPVGSQTGRLSSAPEGGPQTLLNVTDAGGAGAAPGEGD</sequence>
<comment type="caution">
    <text evidence="12">The sequence shown here is derived from an EMBL/GenBank/DDBJ whole genome shotgun (WGS) entry which is preliminary data.</text>
</comment>
<feature type="compositionally biased region" description="Gly residues" evidence="11">
    <location>
        <begin position="203"/>
        <end position="213"/>
    </location>
</feature>
<dbReference type="FunFam" id="1.10.10.1590:FF:000001">
    <property type="entry name" value="NADH-quinone oxidoreductase subunit E"/>
    <property type="match status" value="1"/>
</dbReference>
<comment type="similarity">
    <text evidence="1">Belongs to the complex I 24 kDa subunit family.</text>
</comment>
<dbReference type="Gene3D" id="3.40.30.10">
    <property type="entry name" value="Glutaredoxin"/>
    <property type="match status" value="1"/>
</dbReference>
<dbReference type="NCBIfam" id="TIGR01958">
    <property type="entry name" value="nuoE_fam"/>
    <property type="match status" value="1"/>
</dbReference>
<dbReference type="PIRSF" id="PIRSF000216">
    <property type="entry name" value="NADH_DH_24kDa"/>
    <property type="match status" value="1"/>
</dbReference>
<comment type="cofactor">
    <cofactor evidence="8">
        <name>[2Fe-2S] cluster</name>
        <dbReference type="ChEBI" id="CHEBI:190135"/>
    </cofactor>
</comment>
<keyword evidence="5 10" id="KW-0408">Iron</keyword>
<feature type="region of interest" description="Disordered" evidence="11">
    <location>
        <begin position="179"/>
        <end position="213"/>
    </location>
</feature>
<evidence type="ECO:0000256" key="8">
    <source>
        <dbReference type="ARBA" id="ARBA00034078"/>
    </source>
</evidence>
<feature type="binding site" evidence="10">
    <location>
        <position position="102"/>
    </location>
    <ligand>
        <name>[2Fe-2S] cluster</name>
        <dbReference type="ChEBI" id="CHEBI:190135"/>
    </ligand>
</feature>
<keyword evidence="2 10" id="KW-0001">2Fe-2S</keyword>
<dbReference type="SUPFAM" id="SSF52833">
    <property type="entry name" value="Thioredoxin-like"/>
    <property type="match status" value="1"/>
</dbReference>
<dbReference type="GO" id="GO:0031967">
    <property type="term" value="C:organelle envelope"/>
    <property type="evidence" value="ECO:0007669"/>
    <property type="project" value="UniProtKB-ARBA"/>
</dbReference>
<feature type="binding site" evidence="10">
    <location>
        <position position="138"/>
    </location>
    <ligand>
        <name>[2Fe-2S] cluster</name>
        <dbReference type="ChEBI" id="CHEBI:190135"/>
    </ligand>
</feature>
<dbReference type="RefSeq" id="WP_167220635.1">
    <property type="nucleotide sequence ID" value="NZ_JAAQPH010000001.1"/>
</dbReference>
<dbReference type="GO" id="GO:0022890">
    <property type="term" value="F:inorganic cation transmembrane transporter activity"/>
    <property type="evidence" value="ECO:0007669"/>
    <property type="project" value="UniProtKB-ARBA"/>
</dbReference>
<comment type="cofactor">
    <cofactor evidence="10">
        <name>[2Fe-2S] cluster</name>
        <dbReference type="ChEBI" id="CHEBI:190135"/>
    </cofactor>
    <text evidence="10">Binds 1 [2Fe-2S] cluster.</text>
</comment>
<reference evidence="12" key="1">
    <citation type="submission" date="2020-03" db="EMBL/GenBank/DDBJ databases">
        <title>Genome of Pelagibius litoralis DSM 21314T.</title>
        <authorList>
            <person name="Wang G."/>
        </authorList>
    </citation>
    <scope>NUCLEOTIDE SEQUENCE</scope>
    <source>
        <strain evidence="12">DSM 21314</strain>
    </source>
</reference>
<evidence type="ECO:0000256" key="10">
    <source>
        <dbReference type="PIRSR" id="PIRSR000216-1"/>
    </source>
</evidence>
<dbReference type="PROSITE" id="PS01099">
    <property type="entry name" value="COMPLEX1_24K"/>
    <property type="match status" value="1"/>
</dbReference>
<dbReference type="GO" id="GO:0046872">
    <property type="term" value="F:metal ion binding"/>
    <property type="evidence" value="ECO:0007669"/>
    <property type="project" value="UniProtKB-KW"/>
</dbReference>
<dbReference type="GO" id="GO:0031090">
    <property type="term" value="C:organelle membrane"/>
    <property type="evidence" value="ECO:0007669"/>
    <property type="project" value="UniProtKB-ARBA"/>
</dbReference>
<dbReference type="GO" id="GO:0051537">
    <property type="term" value="F:2 iron, 2 sulfur cluster binding"/>
    <property type="evidence" value="ECO:0007669"/>
    <property type="project" value="UniProtKB-KW"/>
</dbReference>
<dbReference type="NCBIfam" id="NF005725">
    <property type="entry name" value="PRK07539.1-5"/>
    <property type="match status" value="1"/>
</dbReference>
<dbReference type="PANTHER" id="PTHR10371">
    <property type="entry name" value="NADH DEHYDROGENASE UBIQUINONE FLAVOPROTEIN 2, MITOCHONDRIAL"/>
    <property type="match status" value="1"/>
</dbReference>
<name>A0A967C652_9PROT</name>
<proteinExistence type="inferred from homology"/>
<evidence type="ECO:0000256" key="2">
    <source>
        <dbReference type="ARBA" id="ARBA00022714"/>
    </source>
</evidence>
<dbReference type="CDD" id="cd03064">
    <property type="entry name" value="TRX_Fd_NuoE"/>
    <property type="match status" value="1"/>
</dbReference>
<dbReference type="InterPro" id="IPR042128">
    <property type="entry name" value="NuoE_dom"/>
</dbReference>
<evidence type="ECO:0000256" key="4">
    <source>
        <dbReference type="ARBA" id="ARBA00022967"/>
    </source>
</evidence>
<keyword evidence="7" id="KW-0520">NAD</keyword>
<dbReference type="PANTHER" id="PTHR10371:SF3">
    <property type="entry name" value="NADH DEHYDROGENASE [UBIQUINONE] FLAVOPROTEIN 2, MITOCHONDRIAL"/>
    <property type="match status" value="1"/>
</dbReference>
<feature type="binding site" evidence="10">
    <location>
        <position position="97"/>
    </location>
    <ligand>
        <name>[2Fe-2S] cluster</name>
        <dbReference type="ChEBI" id="CHEBI:190135"/>
    </ligand>
</feature>
<dbReference type="Proteomes" id="UP000761264">
    <property type="component" value="Unassembled WGS sequence"/>
</dbReference>
<comment type="catalytic activity">
    <reaction evidence="9">
        <text>a quinone + NADH + 5 H(+)(in) = a quinol + NAD(+) + 4 H(+)(out)</text>
        <dbReference type="Rhea" id="RHEA:57888"/>
        <dbReference type="ChEBI" id="CHEBI:15378"/>
        <dbReference type="ChEBI" id="CHEBI:24646"/>
        <dbReference type="ChEBI" id="CHEBI:57540"/>
        <dbReference type="ChEBI" id="CHEBI:57945"/>
        <dbReference type="ChEBI" id="CHEBI:132124"/>
    </reaction>
</comment>
<keyword evidence="12" id="KW-0560">Oxidoreductase</keyword>
<evidence type="ECO:0000256" key="7">
    <source>
        <dbReference type="ARBA" id="ARBA00023027"/>
    </source>
</evidence>
<gene>
    <name evidence="12" type="primary">nuoE</name>
    <name evidence="12" type="ORF">HBA54_01565</name>
</gene>
<evidence type="ECO:0000256" key="5">
    <source>
        <dbReference type="ARBA" id="ARBA00023004"/>
    </source>
</evidence>
<dbReference type="Pfam" id="PF01257">
    <property type="entry name" value="2Fe-2S_thioredx"/>
    <property type="match status" value="1"/>
</dbReference>
<keyword evidence="3 10" id="KW-0479">Metal-binding</keyword>
<evidence type="ECO:0000313" key="12">
    <source>
        <dbReference type="EMBL" id="NIA67272.1"/>
    </source>
</evidence>
<dbReference type="GO" id="GO:0022804">
    <property type="term" value="F:active transmembrane transporter activity"/>
    <property type="evidence" value="ECO:0007669"/>
    <property type="project" value="UniProtKB-ARBA"/>
</dbReference>